<dbReference type="EMBL" id="SGIS01000008">
    <property type="protein sequence ID" value="RZF65156.1"/>
    <property type="molecule type" value="Genomic_DNA"/>
</dbReference>
<sequence>MSIEIDTGVRSPGTAGGMPSDRLDVLAQRGDLDTLRAYLGEHPGQRDSLDSLLVRGSRYGDVFALAEGHRRAAGPQAAAVDDKPKPKPVDYDTPVWTKTKVGDGPAFPGRKPSDTSYRLSESAAWGGMVAAGTVSASEQRVISRMADNEGRLDSVQSYDNQIVTVGAMQKTINPQGTGELARQVFEFSQSNPGAYASLFTDQGWSVEHSGKGTGDGAYTMSLTVDGIKMSGSDLSTYIKDAREPDHWTTALSPLQKAGRDAAFQEKQIGDFVTRLDSALGKVPASAVKGQSYIRPISAYVTSEQGAALVLDESVNRPAHVPTTFGKALDAFFADNPKVERDPMLWTAEQRATYEPQIVSDYEAQRLVSRMTDPDQRAAHITGKGTTLSADPGSFVRVSR</sequence>
<evidence type="ECO:0000313" key="3">
    <source>
        <dbReference type="Proteomes" id="UP000292085"/>
    </source>
</evidence>
<dbReference type="OrthoDB" id="1523598at2"/>
<evidence type="ECO:0000256" key="1">
    <source>
        <dbReference type="SAM" id="MobiDB-lite"/>
    </source>
</evidence>
<organism evidence="2 3">
    <name type="scientific">Sphingomonas populi</name>
    <dbReference type="NCBI Taxonomy" id="2484750"/>
    <lineage>
        <taxon>Bacteria</taxon>
        <taxon>Pseudomonadati</taxon>
        <taxon>Pseudomonadota</taxon>
        <taxon>Alphaproteobacteria</taxon>
        <taxon>Sphingomonadales</taxon>
        <taxon>Sphingomonadaceae</taxon>
        <taxon>Sphingomonas</taxon>
    </lineage>
</organism>
<accession>A0A4Q6Y7A8</accession>
<proteinExistence type="predicted"/>
<feature type="region of interest" description="Disordered" evidence="1">
    <location>
        <begin position="1"/>
        <end position="21"/>
    </location>
</feature>
<protein>
    <submittedName>
        <fullName evidence="2">Uncharacterized protein</fullName>
    </submittedName>
</protein>
<gene>
    <name evidence="2" type="ORF">EWE75_07235</name>
</gene>
<reference evidence="2 3" key="1">
    <citation type="submission" date="2019-02" db="EMBL/GenBank/DDBJ databases">
        <authorList>
            <person name="Li Y."/>
        </authorList>
    </citation>
    <scope>NUCLEOTIDE SEQUENCE [LARGE SCALE GENOMIC DNA]</scope>
    <source>
        <strain evidence="2 3">3-7</strain>
    </source>
</reference>
<feature type="region of interest" description="Disordered" evidence="1">
    <location>
        <begin position="71"/>
        <end position="93"/>
    </location>
</feature>
<comment type="caution">
    <text evidence="2">The sequence shown here is derived from an EMBL/GenBank/DDBJ whole genome shotgun (WGS) entry which is preliminary data.</text>
</comment>
<dbReference type="Proteomes" id="UP000292085">
    <property type="component" value="Unassembled WGS sequence"/>
</dbReference>
<dbReference type="RefSeq" id="WP_130155989.1">
    <property type="nucleotide sequence ID" value="NZ_SGIS01000008.1"/>
</dbReference>
<evidence type="ECO:0000313" key="2">
    <source>
        <dbReference type="EMBL" id="RZF65156.1"/>
    </source>
</evidence>
<keyword evidence="3" id="KW-1185">Reference proteome</keyword>
<dbReference type="AlphaFoldDB" id="A0A4Q6Y7A8"/>
<name>A0A4Q6Y7A8_9SPHN</name>
<feature type="compositionally biased region" description="Basic and acidic residues" evidence="1">
    <location>
        <begin position="80"/>
        <end position="90"/>
    </location>
</feature>